<dbReference type="SUPFAM" id="SSF52821">
    <property type="entry name" value="Rhodanese/Cell cycle control phosphatase"/>
    <property type="match status" value="1"/>
</dbReference>
<gene>
    <name evidence="2" type="ORF">C4D60_Mb11t20090</name>
</gene>
<feature type="domain" description="Rhodanese" evidence="1">
    <location>
        <begin position="112"/>
        <end position="141"/>
    </location>
</feature>
<name>A0A4S8J5H8_MUSBA</name>
<dbReference type="InterPro" id="IPR052367">
    <property type="entry name" value="Thiosulfate_ST/Rhodanese-like"/>
</dbReference>
<keyword evidence="3" id="KW-1185">Reference proteome</keyword>
<organism evidence="2 3">
    <name type="scientific">Musa balbisiana</name>
    <name type="common">Banana</name>
    <dbReference type="NCBI Taxonomy" id="52838"/>
    <lineage>
        <taxon>Eukaryota</taxon>
        <taxon>Viridiplantae</taxon>
        <taxon>Streptophyta</taxon>
        <taxon>Embryophyta</taxon>
        <taxon>Tracheophyta</taxon>
        <taxon>Spermatophyta</taxon>
        <taxon>Magnoliopsida</taxon>
        <taxon>Liliopsida</taxon>
        <taxon>Zingiberales</taxon>
        <taxon>Musaceae</taxon>
        <taxon>Musa</taxon>
    </lineage>
</organism>
<evidence type="ECO:0000313" key="3">
    <source>
        <dbReference type="Proteomes" id="UP000317650"/>
    </source>
</evidence>
<dbReference type="PROSITE" id="PS50206">
    <property type="entry name" value="RHODANESE_3"/>
    <property type="match status" value="1"/>
</dbReference>
<accession>A0A4S8J5H8</accession>
<dbReference type="PANTHER" id="PTHR45431">
    <property type="entry name" value="RHODANESE-LIKE DOMAIN-CONTAINING PROTEIN 15, CHLOROPLASTIC"/>
    <property type="match status" value="1"/>
</dbReference>
<sequence length="250" mass="27718">MSSSCFLRSYLRLRLFSLLRRSGPTTAAVHPFAPHRSARSHVPYAALRQRPILFRYYVCIVEVAAEPISVPFTVIHERRQRSILLRSMSSNANAEEAVMPRSVPVTVAHELLTAGHRYLDVRTVKEFSGGHAVGAVNIPYMLESVSDPKSSPRHRSLVEKKVHWSFRISFYLDYLNALLPCHPKSISSSGSLTGCLSGKRSLMAASELSNAGFTGITDVAEIWMAYDLLQQVEEEVLISGAAAFTLADNQ</sequence>
<dbReference type="InterPro" id="IPR001763">
    <property type="entry name" value="Rhodanese-like_dom"/>
</dbReference>
<comment type="caution">
    <text evidence="2">The sequence shown here is derived from an EMBL/GenBank/DDBJ whole genome shotgun (WGS) entry which is preliminary data.</text>
</comment>
<protein>
    <recommendedName>
        <fullName evidence="1">Rhodanese domain-containing protein</fullName>
    </recommendedName>
</protein>
<dbReference type="AlphaFoldDB" id="A0A4S8J5H8"/>
<dbReference type="CDD" id="cd00158">
    <property type="entry name" value="RHOD"/>
    <property type="match status" value="1"/>
</dbReference>
<dbReference type="PANTHER" id="PTHR45431:SF3">
    <property type="entry name" value="RHODANESE-LIKE DOMAIN-CONTAINING PROTEIN 15, CHLOROPLASTIC"/>
    <property type="match status" value="1"/>
</dbReference>
<evidence type="ECO:0000313" key="2">
    <source>
        <dbReference type="EMBL" id="THU56711.1"/>
    </source>
</evidence>
<dbReference type="STRING" id="52838.A0A4S8J5H8"/>
<dbReference type="Proteomes" id="UP000317650">
    <property type="component" value="Chromosome 11"/>
</dbReference>
<proteinExistence type="predicted"/>
<evidence type="ECO:0000259" key="1">
    <source>
        <dbReference type="PROSITE" id="PS50206"/>
    </source>
</evidence>
<dbReference type="EMBL" id="PYDT01000007">
    <property type="protein sequence ID" value="THU56711.1"/>
    <property type="molecule type" value="Genomic_DNA"/>
</dbReference>
<reference evidence="2 3" key="1">
    <citation type="journal article" date="2019" name="Nat. Plants">
        <title>Genome sequencing of Musa balbisiana reveals subgenome evolution and function divergence in polyploid bananas.</title>
        <authorList>
            <person name="Yao X."/>
        </authorList>
    </citation>
    <scope>NUCLEOTIDE SEQUENCE [LARGE SCALE GENOMIC DNA]</scope>
    <source>
        <strain evidence="3">cv. DH-PKW</strain>
        <tissue evidence="2">Leaves</tissue>
    </source>
</reference>
<dbReference type="InterPro" id="IPR036873">
    <property type="entry name" value="Rhodanese-like_dom_sf"/>
</dbReference>
<dbReference type="Gene3D" id="3.40.250.10">
    <property type="entry name" value="Rhodanese-like domain"/>
    <property type="match status" value="1"/>
</dbReference>